<dbReference type="Proteomes" id="UP000245391">
    <property type="component" value="Unassembled WGS sequence"/>
</dbReference>
<sequence>MSTTLNLESIFVEESQIPDEFRLKEEINQKEFLSNGEMKPWNGPFNEVFSPVCIKTPNGLVRKRIGSFPVCTEKESTEALDAAVEAYDNGRGQWPTMSVADRITCVENFTHKMIEQKEIVAKLIMWEIGKSYADSVKEFDRTVEYIYATIDALKDIDRQSSRFEIEQGIVAQVRRSPLGVVLCMGPFNYPLNETFTTLIPALIMGNTLLFKPPKHGTLLHYPLLEAFRSSFPKGVVNTIYGRGNTIVPGLMKSGKINVLTLIGSSKVANELKKLHPKVNRLRAILGLDAKNAAIITKDADLDLAVSETVLGSLSFNGQRCTAIKIVYVHRSLAQEFLKRLSAEVEKLKFGMPWEKGVNLTPLPELNKPEYLKECIDDAASHGAKVVNKNGGQTLETFVYPAIVYPVTSNMKLYREEQFGPVIPVVPFDDLEEPIEYLIGSPHGQQVSIFSNNAAVISSLIDPLVNQVSRVNINCQCQRGPDVFPFTGRKDSAEGTLSVVDALRSFSIRSLVATKLTDNNKKLLNEIVSDNDSNFLSTKYIF</sequence>
<keyword evidence="5" id="KW-1185">Reference proteome</keyword>
<dbReference type="InterPro" id="IPR015590">
    <property type="entry name" value="Aldehyde_DH_dom"/>
</dbReference>
<dbReference type="InterPro" id="IPR016160">
    <property type="entry name" value="Ald_DH_CS_CYS"/>
</dbReference>
<dbReference type="OrthoDB" id="781568at2"/>
<feature type="domain" description="Aldehyde dehydrogenase" evidence="3">
    <location>
        <begin position="62"/>
        <end position="506"/>
    </location>
</feature>
<dbReference type="CDD" id="cd07082">
    <property type="entry name" value="ALDH_F11_NP-GAPDH"/>
    <property type="match status" value="1"/>
</dbReference>
<dbReference type="SUPFAM" id="SSF53720">
    <property type="entry name" value="ALDH-like"/>
    <property type="match status" value="1"/>
</dbReference>
<evidence type="ECO:0000313" key="4">
    <source>
        <dbReference type="EMBL" id="PWS32365.1"/>
    </source>
</evidence>
<reference evidence="5" key="1">
    <citation type="submission" date="2018-05" db="EMBL/GenBank/DDBJ databases">
        <title>Pedobacter paludis sp. nov., isolated from wetland soil.</title>
        <authorList>
            <person name="Zhang Y."/>
        </authorList>
    </citation>
    <scope>NUCLEOTIDE SEQUENCE [LARGE SCALE GENOMIC DNA]</scope>
    <source>
        <strain evidence="5">R-8</strain>
    </source>
</reference>
<dbReference type="PANTHER" id="PTHR43353">
    <property type="entry name" value="SUCCINATE-SEMIALDEHYDE DEHYDROGENASE, MITOCHONDRIAL"/>
    <property type="match status" value="1"/>
</dbReference>
<comment type="similarity">
    <text evidence="1">Belongs to the aldehyde dehydrogenase family.</text>
</comment>
<name>A0A317F0T5_9SPHI</name>
<dbReference type="InterPro" id="IPR050740">
    <property type="entry name" value="Aldehyde_DH_Superfamily"/>
</dbReference>
<gene>
    <name evidence="4" type="ORF">DF947_04555</name>
</gene>
<dbReference type="EMBL" id="QGNY01000002">
    <property type="protein sequence ID" value="PWS32365.1"/>
    <property type="molecule type" value="Genomic_DNA"/>
</dbReference>
<dbReference type="PROSITE" id="PS00070">
    <property type="entry name" value="ALDEHYDE_DEHYDR_CYS"/>
    <property type="match status" value="1"/>
</dbReference>
<accession>A0A317F0T5</accession>
<evidence type="ECO:0000256" key="1">
    <source>
        <dbReference type="ARBA" id="ARBA00009986"/>
    </source>
</evidence>
<dbReference type="InterPro" id="IPR016162">
    <property type="entry name" value="Ald_DH_N"/>
</dbReference>
<dbReference type="InterPro" id="IPR016161">
    <property type="entry name" value="Ald_DH/histidinol_DH"/>
</dbReference>
<evidence type="ECO:0000259" key="3">
    <source>
        <dbReference type="Pfam" id="PF00171"/>
    </source>
</evidence>
<dbReference type="Gene3D" id="3.40.309.10">
    <property type="entry name" value="Aldehyde Dehydrogenase, Chain A, domain 2"/>
    <property type="match status" value="1"/>
</dbReference>
<protein>
    <submittedName>
        <fullName evidence="4">NADP-dependent glyceraldehyde-3-phosphate dehydrogenase</fullName>
    </submittedName>
</protein>
<evidence type="ECO:0000256" key="2">
    <source>
        <dbReference type="ARBA" id="ARBA00023002"/>
    </source>
</evidence>
<dbReference type="AlphaFoldDB" id="A0A317F0T5"/>
<evidence type="ECO:0000313" key="5">
    <source>
        <dbReference type="Proteomes" id="UP000245391"/>
    </source>
</evidence>
<organism evidence="4 5">
    <name type="scientific">Pedobacter paludis</name>
    <dbReference type="NCBI Taxonomy" id="2203212"/>
    <lineage>
        <taxon>Bacteria</taxon>
        <taxon>Pseudomonadati</taxon>
        <taxon>Bacteroidota</taxon>
        <taxon>Sphingobacteriia</taxon>
        <taxon>Sphingobacteriales</taxon>
        <taxon>Sphingobacteriaceae</taxon>
        <taxon>Pedobacter</taxon>
    </lineage>
</organism>
<dbReference type="InterPro" id="IPR016163">
    <property type="entry name" value="Ald_DH_C"/>
</dbReference>
<comment type="caution">
    <text evidence="4">The sequence shown here is derived from an EMBL/GenBank/DDBJ whole genome shotgun (WGS) entry which is preliminary data.</text>
</comment>
<dbReference type="RefSeq" id="WP_109928540.1">
    <property type="nucleotide sequence ID" value="NZ_QGNY01000002.1"/>
</dbReference>
<dbReference type="Gene3D" id="3.40.605.10">
    <property type="entry name" value="Aldehyde Dehydrogenase, Chain A, domain 1"/>
    <property type="match status" value="1"/>
</dbReference>
<dbReference type="GO" id="GO:0016620">
    <property type="term" value="F:oxidoreductase activity, acting on the aldehyde or oxo group of donors, NAD or NADP as acceptor"/>
    <property type="evidence" value="ECO:0007669"/>
    <property type="project" value="InterPro"/>
</dbReference>
<dbReference type="PANTHER" id="PTHR43353:SF5">
    <property type="entry name" value="SUCCINATE-SEMIALDEHYDE DEHYDROGENASE, MITOCHONDRIAL"/>
    <property type="match status" value="1"/>
</dbReference>
<proteinExistence type="inferred from homology"/>
<dbReference type="Pfam" id="PF00171">
    <property type="entry name" value="Aldedh"/>
    <property type="match status" value="1"/>
</dbReference>
<keyword evidence="2" id="KW-0560">Oxidoreductase</keyword>